<name>A0ABV3QDV2_9GAMM</name>
<reference evidence="8 9" key="1">
    <citation type="submission" date="2024-06" db="EMBL/GenBank/DDBJ databases">
        <authorList>
            <person name="Woo H."/>
        </authorList>
    </citation>
    <scope>NUCLEOTIDE SEQUENCE [LARGE SCALE GENOMIC DNA]</scope>
    <source>
        <strain evidence="8 9">Si-c</strain>
    </source>
</reference>
<dbReference type="Proteomes" id="UP001556220">
    <property type="component" value="Unassembled WGS sequence"/>
</dbReference>
<gene>
    <name evidence="8" type="ORF">ABQJ54_06900</name>
</gene>
<dbReference type="NCBIfam" id="TIGR01065">
    <property type="entry name" value="hlyIII"/>
    <property type="match status" value="1"/>
</dbReference>
<comment type="similarity">
    <text evidence="2">Belongs to the UPF0073 (Hly-III) family.</text>
</comment>
<keyword evidence="4 7" id="KW-0812">Transmembrane</keyword>
<keyword evidence="6 7" id="KW-0472">Membrane</keyword>
<comment type="subcellular location">
    <subcellularLocation>
        <location evidence="1">Cell membrane</location>
        <topology evidence="1">Multi-pass membrane protein</topology>
    </subcellularLocation>
</comment>
<keyword evidence="3" id="KW-1003">Cell membrane</keyword>
<dbReference type="Pfam" id="PF03006">
    <property type="entry name" value="HlyIII"/>
    <property type="match status" value="1"/>
</dbReference>
<dbReference type="PANTHER" id="PTHR20855">
    <property type="entry name" value="ADIPOR/PROGESTIN RECEPTOR-RELATED"/>
    <property type="match status" value="1"/>
</dbReference>
<dbReference type="RefSeq" id="WP_367853510.1">
    <property type="nucleotide sequence ID" value="NZ_JBFOHK010000001.1"/>
</dbReference>
<feature type="transmembrane region" description="Helical" evidence="7">
    <location>
        <begin position="198"/>
        <end position="216"/>
    </location>
</feature>
<dbReference type="InterPro" id="IPR005744">
    <property type="entry name" value="Hy-lIII"/>
</dbReference>
<feature type="transmembrane region" description="Helical" evidence="7">
    <location>
        <begin position="165"/>
        <end position="186"/>
    </location>
</feature>
<dbReference type="InterPro" id="IPR004254">
    <property type="entry name" value="AdipoR/HlyIII-related"/>
</dbReference>
<keyword evidence="9" id="KW-1185">Reference proteome</keyword>
<evidence type="ECO:0000313" key="8">
    <source>
        <dbReference type="EMBL" id="MEW9571472.1"/>
    </source>
</evidence>
<comment type="caution">
    <text evidence="8">The sequence shown here is derived from an EMBL/GenBank/DDBJ whole genome shotgun (WGS) entry which is preliminary data.</text>
</comment>
<evidence type="ECO:0000256" key="7">
    <source>
        <dbReference type="SAM" id="Phobius"/>
    </source>
</evidence>
<feature type="transmembrane region" description="Helical" evidence="7">
    <location>
        <begin position="139"/>
        <end position="159"/>
    </location>
</feature>
<evidence type="ECO:0000256" key="4">
    <source>
        <dbReference type="ARBA" id="ARBA00022692"/>
    </source>
</evidence>
<feature type="transmembrane region" description="Helical" evidence="7">
    <location>
        <begin position="54"/>
        <end position="73"/>
    </location>
</feature>
<evidence type="ECO:0000256" key="1">
    <source>
        <dbReference type="ARBA" id="ARBA00004651"/>
    </source>
</evidence>
<keyword evidence="5 7" id="KW-1133">Transmembrane helix</keyword>
<dbReference type="EMBL" id="JBFOHK010000001">
    <property type="protein sequence ID" value="MEW9571472.1"/>
    <property type="molecule type" value="Genomic_DNA"/>
</dbReference>
<accession>A0ABV3QDV2</accession>
<evidence type="ECO:0000256" key="2">
    <source>
        <dbReference type="ARBA" id="ARBA00008488"/>
    </source>
</evidence>
<feature type="transmembrane region" description="Helical" evidence="7">
    <location>
        <begin position="112"/>
        <end position="132"/>
    </location>
</feature>
<protein>
    <submittedName>
        <fullName evidence="8">Hemolysin III family protein</fullName>
    </submittedName>
</protein>
<evidence type="ECO:0000256" key="6">
    <source>
        <dbReference type="ARBA" id="ARBA00023136"/>
    </source>
</evidence>
<evidence type="ECO:0000313" key="9">
    <source>
        <dbReference type="Proteomes" id="UP001556220"/>
    </source>
</evidence>
<organism evidence="8 9">
    <name type="scientific">Rhodanobacter lycopersici</name>
    <dbReference type="NCBI Taxonomy" id="3162487"/>
    <lineage>
        <taxon>Bacteria</taxon>
        <taxon>Pseudomonadati</taxon>
        <taxon>Pseudomonadota</taxon>
        <taxon>Gammaproteobacteria</taxon>
        <taxon>Lysobacterales</taxon>
        <taxon>Rhodanobacteraceae</taxon>
        <taxon>Rhodanobacter</taxon>
    </lineage>
</organism>
<sequence>MTAAIAASPRYRRGDELASSLLHGLGIVLSIGGLATLVAFAALRGDARAVTASAVYGVTLVLLYTASTLYHAVPVPAAKPLLRTLDHIAIYLLIAGTYTPFTLIALPGTWGWSLFAAVWTLAFVGSVLELGWFRRYRKLAVLLYVGMGWIGMLAFKPLAAHLQTGGMALLIGGGVAYTLGVPFYLWRRLPYQHTLWHAFVLAGSVLHYFAVLLYVLPAAA</sequence>
<proteinExistence type="inferred from homology"/>
<dbReference type="PANTHER" id="PTHR20855:SF3">
    <property type="entry name" value="LD03007P"/>
    <property type="match status" value="1"/>
</dbReference>
<feature type="transmembrane region" description="Helical" evidence="7">
    <location>
        <begin position="21"/>
        <end position="42"/>
    </location>
</feature>
<evidence type="ECO:0000256" key="3">
    <source>
        <dbReference type="ARBA" id="ARBA00022475"/>
    </source>
</evidence>
<evidence type="ECO:0000256" key="5">
    <source>
        <dbReference type="ARBA" id="ARBA00022989"/>
    </source>
</evidence>
<feature type="transmembrane region" description="Helical" evidence="7">
    <location>
        <begin position="85"/>
        <end position="106"/>
    </location>
</feature>